<evidence type="ECO:0000256" key="6">
    <source>
        <dbReference type="ARBA" id="ARBA00022989"/>
    </source>
</evidence>
<comment type="similarity">
    <text evidence="8">Belongs to the binding-protein-dependent transport system permease family.</text>
</comment>
<accession>A0A356LJ00</accession>
<reference evidence="10 11" key="1">
    <citation type="journal article" date="2018" name="Nat. Biotechnol.">
        <title>A standardized bacterial taxonomy based on genome phylogeny substantially revises the tree of life.</title>
        <authorList>
            <person name="Parks D.H."/>
            <person name="Chuvochina M."/>
            <person name="Waite D.W."/>
            <person name="Rinke C."/>
            <person name="Skarshewski A."/>
            <person name="Chaumeil P.A."/>
            <person name="Hugenholtz P."/>
        </authorList>
    </citation>
    <scope>NUCLEOTIDE SEQUENCE [LARGE SCALE GENOMIC DNA]</scope>
    <source>
        <strain evidence="10">UBA10707</strain>
    </source>
</reference>
<name>A0A356LJ00_9BURK</name>
<feature type="transmembrane region" description="Helical" evidence="8">
    <location>
        <begin position="101"/>
        <end position="123"/>
    </location>
</feature>
<dbReference type="EMBL" id="DOEK01000030">
    <property type="protein sequence ID" value="HBP30829.1"/>
    <property type="molecule type" value="Genomic_DNA"/>
</dbReference>
<feature type="transmembrane region" description="Helical" evidence="8">
    <location>
        <begin position="71"/>
        <end position="94"/>
    </location>
</feature>
<organism evidence="10 11">
    <name type="scientific">Advenella kashmirensis</name>
    <dbReference type="NCBI Taxonomy" id="310575"/>
    <lineage>
        <taxon>Bacteria</taxon>
        <taxon>Pseudomonadati</taxon>
        <taxon>Pseudomonadota</taxon>
        <taxon>Betaproteobacteria</taxon>
        <taxon>Burkholderiales</taxon>
        <taxon>Alcaligenaceae</taxon>
    </lineage>
</organism>
<gene>
    <name evidence="10" type="ORF">DD666_15585</name>
</gene>
<feature type="transmembrane region" description="Helical" evidence="8">
    <location>
        <begin position="207"/>
        <end position="233"/>
    </location>
</feature>
<comment type="subcellular location">
    <subcellularLocation>
        <location evidence="1">Cell inner membrane</location>
        <topology evidence="1">Multi-pass membrane protein</topology>
    </subcellularLocation>
    <subcellularLocation>
        <location evidence="8">Cell membrane</location>
        <topology evidence="8">Multi-pass membrane protein</topology>
    </subcellularLocation>
</comment>
<feature type="transmembrane region" description="Helical" evidence="8">
    <location>
        <begin position="532"/>
        <end position="553"/>
    </location>
</feature>
<feature type="domain" description="ABC transmembrane type-1" evidence="9">
    <location>
        <begin position="67"/>
        <end position="275"/>
    </location>
</feature>
<feature type="transmembrane region" description="Helical" evidence="8">
    <location>
        <begin position="485"/>
        <end position="512"/>
    </location>
</feature>
<evidence type="ECO:0000313" key="10">
    <source>
        <dbReference type="EMBL" id="HBP30829.1"/>
    </source>
</evidence>
<evidence type="ECO:0000313" key="11">
    <source>
        <dbReference type="Proteomes" id="UP000264036"/>
    </source>
</evidence>
<feature type="transmembrane region" description="Helical" evidence="8">
    <location>
        <begin position="424"/>
        <end position="441"/>
    </location>
</feature>
<feature type="domain" description="ABC transmembrane type-1" evidence="9">
    <location>
        <begin position="359"/>
        <end position="553"/>
    </location>
</feature>
<evidence type="ECO:0000256" key="3">
    <source>
        <dbReference type="ARBA" id="ARBA00022475"/>
    </source>
</evidence>
<keyword evidence="7 8" id="KW-0472">Membrane</keyword>
<dbReference type="Gene3D" id="1.10.3720.10">
    <property type="entry name" value="MetI-like"/>
    <property type="match status" value="2"/>
</dbReference>
<protein>
    <submittedName>
        <fullName evidence="10">ABC transporter permease</fullName>
    </submittedName>
</protein>
<feature type="transmembrane region" description="Helical" evidence="8">
    <location>
        <begin position="253"/>
        <end position="274"/>
    </location>
</feature>
<feature type="transmembrane region" description="Helical" evidence="8">
    <location>
        <begin position="150"/>
        <end position="170"/>
    </location>
</feature>
<dbReference type="Proteomes" id="UP000264036">
    <property type="component" value="Unassembled WGS sequence"/>
</dbReference>
<feature type="transmembrane region" description="Helical" evidence="8">
    <location>
        <begin position="397"/>
        <end position="418"/>
    </location>
</feature>
<dbReference type="SUPFAM" id="SSF161098">
    <property type="entry name" value="MetI-like"/>
    <property type="match status" value="2"/>
</dbReference>
<keyword evidence="4" id="KW-0997">Cell inner membrane</keyword>
<evidence type="ECO:0000259" key="9">
    <source>
        <dbReference type="PROSITE" id="PS50928"/>
    </source>
</evidence>
<evidence type="ECO:0000256" key="2">
    <source>
        <dbReference type="ARBA" id="ARBA00022448"/>
    </source>
</evidence>
<feature type="transmembrane region" description="Helical" evidence="8">
    <location>
        <begin position="305"/>
        <end position="333"/>
    </location>
</feature>
<evidence type="ECO:0000256" key="8">
    <source>
        <dbReference type="RuleBase" id="RU363032"/>
    </source>
</evidence>
<keyword evidence="3" id="KW-1003">Cell membrane</keyword>
<dbReference type="AlphaFoldDB" id="A0A356LJ00"/>
<comment type="caution">
    <text evidence="10">The sequence shown here is derived from an EMBL/GenBank/DDBJ whole genome shotgun (WGS) entry which is preliminary data.</text>
</comment>
<dbReference type="PANTHER" id="PTHR43357:SF3">
    <property type="entry name" value="FE(3+)-TRANSPORT SYSTEM PERMEASE PROTEIN FBPB 2"/>
    <property type="match status" value="1"/>
</dbReference>
<evidence type="ECO:0000256" key="5">
    <source>
        <dbReference type="ARBA" id="ARBA00022692"/>
    </source>
</evidence>
<dbReference type="GO" id="GO:0055085">
    <property type="term" value="P:transmembrane transport"/>
    <property type="evidence" value="ECO:0007669"/>
    <property type="project" value="InterPro"/>
</dbReference>
<dbReference type="InterPro" id="IPR000515">
    <property type="entry name" value="MetI-like"/>
</dbReference>
<dbReference type="PROSITE" id="PS50928">
    <property type="entry name" value="ABC_TM1"/>
    <property type="match status" value="2"/>
</dbReference>
<dbReference type="GO" id="GO:0005886">
    <property type="term" value="C:plasma membrane"/>
    <property type="evidence" value="ECO:0007669"/>
    <property type="project" value="UniProtKB-SubCell"/>
</dbReference>
<keyword evidence="6 8" id="KW-1133">Transmembrane helix</keyword>
<evidence type="ECO:0000256" key="1">
    <source>
        <dbReference type="ARBA" id="ARBA00004429"/>
    </source>
</evidence>
<proteinExistence type="inferred from homology"/>
<dbReference type="InterPro" id="IPR035906">
    <property type="entry name" value="MetI-like_sf"/>
</dbReference>
<sequence>MATSLSFWRPFGRNPASILTPVLLCLVLALALLPPARLLIMAMTDMPGDDGGAMWSMLRSASTWRATGNSLLTAGLATLLSVLLGTTLALLVVLTDIRAKGFWVFMIMLPMMIPPQVTALSWLQLSGPGSTLLQMLHLAPPLGSPQHLRSWWGISMLMGIQHAPLVYLAVRGSLIALPKELIEAARLAGASQRDVVRDMILPLCRNGLLAGTAIAFVSALGNFGIPAMLGIPVSYYVLPTLIYQKMADFGPDMLADVSSLSVIIGVIALVGVVAQQHFSSRMPLTGMPGSPLAFSLGARRRLAELALFLLVLAIVVVPLIALISSSLVAAMGIPLSLDTVSLQAYWQILFHQSVTFRAFSNSILLAGSASLILACICLPLAYLFVRFPSRSNALLQGLIDIPYAIPGVVLAVACILLFARPLPLIQVTLYGTLGLILFAYLSRFMTVCLKPIQSSMQQLDPALEEAAQLCGAGPMRRLRDIVFPLLAPAAFAGMLLVFLIAVNELTVSALLWSAGNETLGVLVFNLDDGGETVLASAVSVLIVLMVLILMLCLNALGRRVPQGVIPWRN</sequence>
<keyword evidence="2 8" id="KW-0813">Transport</keyword>
<keyword evidence="5 8" id="KW-0812">Transmembrane</keyword>
<feature type="transmembrane region" description="Helical" evidence="8">
    <location>
        <begin position="363"/>
        <end position="385"/>
    </location>
</feature>
<dbReference type="PANTHER" id="PTHR43357">
    <property type="entry name" value="INNER MEMBRANE ABC TRANSPORTER PERMEASE PROTEIN YDCV"/>
    <property type="match status" value="1"/>
</dbReference>
<dbReference type="CDD" id="cd06261">
    <property type="entry name" value="TM_PBP2"/>
    <property type="match status" value="2"/>
</dbReference>
<evidence type="ECO:0000256" key="7">
    <source>
        <dbReference type="ARBA" id="ARBA00023136"/>
    </source>
</evidence>
<dbReference type="Pfam" id="PF00528">
    <property type="entry name" value="BPD_transp_1"/>
    <property type="match status" value="2"/>
</dbReference>
<evidence type="ECO:0000256" key="4">
    <source>
        <dbReference type="ARBA" id="ARBA00022519"/>
    </source>
</evidence>